<reference evidence="4 5" key="1">
    <citation type="submission" date="2016-12" db="EMBL/GenBank/DDBJ databases">
        <authorList>
            <person name="Song W.-J."/>
            <person name="Kurnit D.M."/>
        </authorList>
    </citation>
    <scope>NUCLEOTIDE SEQUENCE [LARGE SCALE GENOMIC DNA]</scope>
    <source>
        <strain evidence="4 5">CECT 9026</strain>
    </source>
</reference>
<dbReference type="InterPro" id="IPR013762">
    <property type="entry name" value="Integrase-like_cat_sf"/>
</dbReference>
<dbReference type="InterPro" id="IPR002104">
    <property type="entry name" value="Integrase_catalytic"/>
</dbReference>
<accession>A0A1N6M5F7</accession>
<organism evidence="4 5">
    <name type="scientific">Vibrio spartinae</name>
    <dbReference type="NCBI Taxonomy" id="1918945"/>
    <lineage>
        <taxon>Bacteria</taxon>
        <taxon>Pseudomonadati</taxon>
        <taxon>Pseudomonadota</taxon>
        <taxon>Gammaproteobacteria</taxon>
        <taxon>Vibrionales</taxon>
        <taxon>Vibrionaceae</taxon>
        <taxon>Vibrio</taxon>
    </lineage>
</organism>
<dbReference type="RefSeq" id="WP_074373213.1">
    <property type="nucleotide sequence ID" value="NZ_AP024907.1"/>
</dbReference>
<protein>
    <submittedName>
        <fullName evidence="4">Tyrosine recombinase XerC</fullName>
    </submittedName>
</protein>
<dbReference type="AlphaFoldDB" id="A0A1N6M5F7"/>
<evidence type="ECO:0000259" key="3">
    <source>
        <dbReference type="PROSITE" id="PS51898"/>
    </source>
</evidence>
<dbReference type="GO" id="GO:0006310">
    <property type="term" value="P:DNA recombination"/>
    <property type="evidence" value="ECO:0007669"/>
    <property type="project" value="UniProtKB-KW"/>
</dbReference>
<dbReference type="OrthoDB" id="9801717at2"/>
<evidence type="ECO:0000256" key="1">
    <source>
        <dbReference type="ARBA" id="ARBA00022908"/>
    </source>
</evidence>
<dbReference type="Pfam" id="PF00589">
    <property type="entry name" value="Phage_integrase"/>
    <property type="match status" value="1"/>
</dbReference>
<gene>
    <name evidence="4" type="primary">xerC_1</name>
    <name evidence="4" type="ORF">VSP9026_02410</name>
</gene>
<dbReference type="CDD" id="cd00397">
    <property type="entry name" value="DNA_BRE_C"/>
    <property type="match status" value="1"/>
</dbReference>
<dbReference type="EMBL" id="FSSB01000016">
    <property type="protein sequence ID" value="SIO94681.1"/>
    <property type="molecule type" value="Genomic_DNA"/>
</dbReference>
<evidence type="ECO:0000313" key="4">
    <source>
        <dbReference type="EMBL" id="SIO94681.1"/>
    </source>
</evidence>
<evidence type="ECO:0000256" key="2">
    <source>
        <dbReference type="ARBA" id="ARBA00023172"/>
    </source>
</evidence>
<keyword evidence="2" id="KW-0233">DNA recombination</keyword>
<dbReference type="InterPro" id="IPR050090">
    <property type="entry name" value="Tyrosine_recombinase_XerCD"/>
</dbReference>
<feature type="domain" description="Tyr recombinase" evidence="3">
    <location>
        <begin position="4"/>
        <end position="216"/>
    </location>
</feature>
<name>A0A1N6M5F7_9VIBR</name>
<dbReference type="InterPro" id="IPR011010">
    <property type="entry name" value="DNA_brk_join_enz"/>
</dbReference>
<dbReference type="Proteomes" id="UP000184774">
    <property type="component" value="Unassembled WGS sequence"/>
</dbReference>
<dbReference type="GO" id="GO:0003677">
    <property type="term" value="F:DNA binding"/>
    <property type="evidence" value="ECO:0007669"/>
    <property type="project" value="InterPro"/>
</dbReference>
<dbReference type="SUPFAM" id="SSF56349">
    <property type="entry name" value="DNA breaking-rejoining enzymes"/>
    <property type="match status" value="1"/>
</dbReference>
<dbReference type="GO" id="GO:0015074">
    <property type="term" value="P:DNA integration"/>
    <property type="evidence" value="ECO:0007669"/>
    <property type="project" value="UniProtKB-KW"/>
</dbReference>
<dbReference type="Gene3D" id="1.10.443.10">
    <property type="entry name" value="Intergrase catalytic core"/>
    <property type="match status" value="1"/>
</dbReference>
<proteinExistence type="predicted"/>
<sequence>MSELFLHYFSEQEEKRLFKTVRETYGDYAKRDYYWMLLMRETAIRLGILAGPDAVKAKRLDLPMTGLTVGDAEQSLAEGYLVYDCANAKNQKRHPIALNKSAESALRQLLKLHQKMSQGWEWDLPRMERPLFLSRNRQGMSRRSFQDRFTKWCRLAEVPEGTPHWLRHTWAKRYLERTTTPAEALRRVQAVLGHTNISTTSVYTRPDREALIASMREASTCFR</sequence>
<evidence type="ECO:0000313" key="5">
    <source>
        <dbReference type="Proteomes" id="UP000184774"/>
    </source>
</evidence>
<dbReference type="PROSITE" id="PS51898">
    <property type="entry name" value="TYR_RECOMBINASE"/>
    <property type="match status" value="1"/>
</dbReference>
<keyword evidence="1" id="KW-0229">DNA integration</keyword>
<dbReference type="PANTHER" id="PTHR30349">
    <property type="entry name" value="PHAGE INTEGRASE-RELATED"/>
    <property type="match status" value="1"/>
</dbReference>
<dbReference type="PANTHER" id="PTHR30349:SF90">
    <property type="entry name" value="TYROSINE RECOMBINASE XERD"/>
    <property type="match status" value="1"/>
</dbReference>